<name>A0A8J6KQ32_MICOH</name>
<evidence type="ECO:0000256" key="9">
    <source>
        <dbReference type="ARBA" id="ARBA00023136"/>
    </source>
</evidence>
<evidence type="ECO:0000256" key="12">
    <source>
        <dbReference type="ARBA" id="ARBA00032549"/>
    </source>
</evidence>
<dbReference type="PANTHER" id="PTHR13094:SF1">
    <property type="entry name" value="NADH DEHYDROGENASE [UBIQUINONE] 1 BETA SUBCOMPLEX SUBUNIT 10"/>
    <property type="match status" value="1"/>
</dbReference>
<proteinExistence type="inferred from homology"/>
<keyword evidence="8" id="KW-0496">Mitochondrion</keyword>
<keyword evidence="9" id="KW-0472">Membrane</keyword>
<keyword evidence="6" id="KW-0999">Mitochondrion inner membrane</keyword>
<evidence type="ECO:0000256" key="4">
    <source>
        <dbReference type="ARBA" id="ARBA00022448"/>
    </source>
</evidence>
<dbReference type="InterPro" id="IPR019377">
    <property type="entry name" value="NADH_UbQ_OxRdtase_su10"/>
</dbReference>
<dbReference type="AlphaFoldDB" id="A0A8J6KQ32"/>
<comment type="similarity">
    <text evidence="2">Belongs to the complex I NDUFB10 subunit family.</text>
</comment>
<evidence type="ECO:0000256" key="11">
    <source>
        <dbReference type="ARBA" id="ARBA00030372"/>
    </source>
</evidence>
<comment type="subcellular location">
    <subcellularLocation>
        <location evidence="1">Mitochondrion inner membrane</location>
        <topology evidence="1">Peripheral membrane protein</topology>
        <orientation evidence="1">Matrix side</orientation>
    </subcellularLocation>
</comment>
<comment type="caution">
    <text evidence="13">The sequence shown here is derived from an EMBL/GenBank/DDBJ whole genome shotgun (WGS) entry which is preliminary data.</text>
</comment>
<sequence length="151" mass="18035">MDGLAGQLITNAFSQEPEDTRRAEMETFMKTFDLFVDRPMTLVREFIERQHAKNRTYYDHRQYQEQWKREYKVNQETVSIIQERLQACQQREGESSKQNCAKELEQCTEVPKVFYDHHYDQRAYSSTRECLAKQKQRMLGERKAAKQKAAA</sequence>
<keyword evidence="5" id="KW-0679">Respiratory chain</keyword>
<accession>A0A8J6KQ32</accession>
<protein>
    <recommendedName>
        <fullName evidence="3">NADH dehydrogenase [ubiquinone] 1 beta subcomplex subunit 10</fullName>
    </recommendedName>
    <alternativeName>
        <fullName evidence="11">Complex I-PDSW</fullName>
    </alternativeName>
    <alternativeName>
        <fullName evidence="12">NADH-ubiquinone oxidoreductase PDSW subunit</fullName>
    </alternativeName>
</protein>
<dbReference type="GO" id="GO:0045271">
    <property type="term" value="C:respiratory chain complex I"/>
    <property type="evidence" value="ECO:0007669"/>
    <property type="project" value="UniProtKB-ARBA"/>
</dbReference>
<dbReference type="EMBL" id="JAATJU010024577">
    <property type="protein sequence ID" value="KAH0505389.1"/>
    <property type="molecule type" value="Genomic_DNA"/>
</dbReference>
<evidence type="ECO:0000256" key="5">
    <source>
        <dbReference type="ARBA" id="ARBA00022660"/>
    </source>
</evidence>
<evidence type="ECO:0000256" key="6">
    <source>
        <dbReference type="ARBA" id="ARBA00022792"/>
    </source>
</evidence>
<evidence type="ECO:0000313" key="13">
    <source>
        <dbReference type="EMBL" id="KAH0505389.1"/>
    </source>
</evidence>
<reference evidence="13" key="1">
    <citation type="submission" date="2020-03" db="EMBL/GenBank/DDBJ databases">
        <title>Studies in the Genomics of Life Span.</title>
        <authorList>
            <person name="Glass D."/>
        </authorList>
    </citation>
    <scope>NUCLEOTIDE SEQUENCE</scope>
    <source>
        <strain evidence="13">LTLLF</strain>
        <tissue evidence="13">Muscle</tissue>
    </source>
</reference>
<dbReference type="InterPro" id="IPR039993">
    <property type="entry name" value="NDUFB10"/>
</dbReference>
<evidence type="ECO:0000256" key="3">
    <source>
        <dbReference type="ARBA" id="ARBA00014109"/>
    </source>
</evidence>
<keyword evidence="7" id="KW-0249">Electron transport</keyword>
<dbReference type="Pfam" id="PF10249">
    <property type="entry name" value="NDUFB10"/>
    <property type="match status" value="1"/>
</dbReference>
<dbReference type="Proteomes" id="UP000710432">
    <property type="component" value="Unassembled WGS sequence"/>
</dbReference>
<dbReference type="GO" id="GO:0005743">
    <property type="term" value="C:mitochondrial inner membrane"/>
    <property type="evidence" value="ECO:0007669"/>
    <property type="project" value="UniProtKB-SubCell"/>
</dbReference>
<evidence type="ECO:0000256" key="10">
    <source>
        <dbReference type="ARBA" id="ARBA00024857"/>
    </source>
</evidence>
<gene>
    <name evidence="13" type="ORF">LTLLF_178960</name>
</gene>
<comment type="function">
    <text evidence="10">Accessory subunit that is involved in the functional assembly of the mitochondrial respiratory chain complex I. Complex I has an NADH dehydrogenase activity with ubiquinone as an immediate electron acceptor and mediates the transfer of electrons from NADH to the respiratory chain.</text>
</comment>
<evidence type="ECO:0000256" key="8">
    <source>
        <dbReference type="ARBA" id="ARBA00023128"/>
    </source>
</evidence>
<evidence type="ECO:0000313" key="14">
    <source>
        <dbReference type="Proteomes" id="UP000710432"/>
    </source>
</evidence>
<organism evidence="13 14">
    <name type="scientific">Microtus ochrogaster</name>
    <name type="common">Prairie vole</name>
    <dbReference type="NCBI Taxonomy" id="79684"/>
    <lineage>
        <taxon>Eukaryota</taxon>
        <taxon>Metazoa</taxon>
        <taxon>Chordata</taxon>
        <taxon>Craniata</taxon>
        <taxon>Vertebrata</taxon>
        <taxon>Euteleostomi</taxon>
        <taxon>Mammalia</taxon>
        <taxon>Eutheria</taxon>
        <taxon>Euarchontoglires</taxon>
        <taxon>Glires</taxon>
        <taxon>Rodentia</taxon>
        <taxon>Myomorpha</taxon>
        <taxon>Muroidea</taxon>
        <taxon>Cricetidae</taxon>
        <taxon>Arvicolinae</taxon>
        <taxon>Microtus</taxon>
    </lineage>
</organism>
<evidence type="ECO:0000256" key="7">
    <source>
        <dbReference type="ARBA" id="ARBA00022982"/>
    </source>
</evidence>
<evidence type="ECO:0000256" key="1">
    <source>
        <dbReference type="ARBA" id="ARBA00004443"/>
    </source>
</evidence>
<dbReference type="PANTHER" id="PTHR13094">
    <property type="entry name" value="NADH-UBIQUINONE OXIDOREDUCTASE PDSW SUBUNIT"/>
    <property type="match status" value="1"/>
</dbReference>
<keyword evidence="4" id="KW-0813">Transport</keyword>
<evidence type="ECO:0000256" key="2">
    <source>
        <dbReference type="ARBA" id="ARBA00008317"/>
    </source>
</evidence>